<accession>A0AAF0WV94</accession>
<protein>
    <submittedName>
        <fullName evidence="1">Uncharacterized protein</fullName>
    </submittedName>
</protein>
<gene>
    <name evidence="1" type="ORF">DCAR_0415774</name>
</gene>
<dbReference type="AlphaFoldDB" id="A0AAF0WV94"/>
<proteinExistence type="predicted"/>
<organism evidence="1 2">
    <name type="scientific">Daucus carota subsp. sativus</name>
    <name type="common">Carrot</name>
    <dbReference type="NCBI Taxonomy" id="79200"/>
    <lineage>
        <taxon>Eukaryota</taxon>
        <taxon>Viridiplantae</taxon>
        <taxon>Streptophyta</taxon>
        <taxon>Embryophyta</taxon>
        <taxon>Tracheophyta</taxon>
        <taxon>Spermatophyta</taxon>
        <taxon>Magnoliopsida</taxon>
        <taxon>eudicotyledons</taxon>
        <taxon>Gunneridae</taxon>
        <taxon>Pentapetalae</taxon>
        <taxon>asterids</taxon>
        <taxon>campanulids</taxon>
        <taxon>Apiales</taxon>
        <taxon>Apiaceae</taxon>
        <taxon>Apioideae</taxon>
        <taxon>Scandiceae</taxon>
        <taxon>Daucinae</taxon>
        <taxon>Daucus</taxon>
        <taxon>Daucus sect. Daucus</taxon>
    </lineage>
</organism>
<name>A0AAF0WV94_DAUCS</name>
<reference evidence="1" key="1">
    <citation type="journal article" date="2016" name="Nat. Genet.">
        <title>A high-quality carrot genome assembly provides new insights into carotenoid accumulation and asterid genome evolution.</title>
        <authorList>
            <person name="Iorizzo M."/>
            <person name="Ellison S."/>
            <person name="Senalik D."/>
            <person name="Zeng P."/>
            <person name="Satapoomin P."/>
            <person name="Huang J."/>
            <person name="Bowman M."/>
            <person name="Iovene M."/>
            <person name="Sanseverino W."/>
            <person name="Cavagnaro P."/>
            <person name="Yildiz M."/>
            <person name="Macko-Podgorni A."/>
            <person name="Moranska E."/>
            <person name="Grzebelus E."/>
            <person name="Grzebelus D."/>
            <person name="Ashrafi H."/>
            <person name="Zheng Z."/>
            <person name="Cheng S."/>
            <person name="Spooner D."/>
            <person name="Van Deynze A."/>
            <person name="Simon P."/>
        </authorList>
    </citation>
    <scope>NUCLEOTIDE SEQUENCE</scope>
    <source>
        <tissue evidence="1">Leaf</tissue>
    </source>
</reference>
<dbReference type="EMBL" id="CP093346">
    <property type="protein sequence ID" value="WOG96439.1"/>
    <property type="molecule type" value="Genomic_DNA"/>
</dbReference>
<sequence>MCILFLVIKPQLGPCILHDSLTALRNHLFNDIMFLFPDIFILLRHANHLS</sequence>
<keyword evidence="2" id="KW-1185">Reference proteome</keyword>
<evidence type="ECO:0000313" key="2">
    <source>
        <dbReference type="Proteomes" id="UP000077755"/>
    </source>
</evidence>
<reference evidence="1" key="2">
    <citation type="submission" date="2022-03" db="EMBL/GenBank/DDBJ databases">
        <title>Draft title - Genomic analysis of global carrot germplasm unveils the trajectory of domestication and the origin of high carotenoid orange carrot.</title>
        <authorList>
            <person name="Iorizzo M."/>
            <person name="Ellison S."/>
            <person name="Senalik D."/>
            <person name="Macko-Podgorni A."/>
            <person name="Grzebelus D."/>
            <person name="Bostan H."/>
            <person name="Rolling W."/>
            <person name="Curaba J."/>
            <person name="Simon P."/>
        </authorList>
    </citation>
    <scope>NUCLEOTIDE SEQUENCE</scope>
    <source>
        <tissue evidence="1">Leaf</tissue>
    </source>
</reference>
<evidence type="ECO:0000313" key="1">
    <source>
        <dbReference type="EMBL" id="WOG96439.1"/>
    </source>
</evidence>
<dbReference type="Proteomes" id="UP000077755">
    <property type="component" value="Chromosome 4"/>
</dbReference>